<dbReference type="EMBL" id="BNEK01000005">
    <property type="protein sequence ID" value="GHJ29856.1"/>
    <property type="molecule type" value="Genomic_DNA"/>
</dbReference>
<proteinExistence type="predicted"/>
<keyword evidence="2" id="KW-1185">Reference proteome</keyword>
<reference evidence="1" key="1">
    <citation type="submission" date="2024-05" db="EMBL/GenBank/DDBJ databases">
        <title>Whole genome shotgun sequence of Streptomyces hygroscopicus NBRC 113678.</title>
        <authorList>
            <person name="Komaki H."/>
            <person name="Tamura T."/>
        </authorList>
    </citation>
    <scope>NUCLEOTIDE SEQUENCE</scope>
    <source>
        <strain evidence="1">N11-34</strain>
    </source>
</reference>
<sequence>MQPAIAVADQRVVNALTAATIECSPGRSGSLSRVDWLGASLGAGPLTADGAVPAVFPRGAVCDVSEAGEVLASRTLSRGELEGEGYRVLPRERQPPPRL</sequence>
<evidence type="ECO:0000313" key="2">
    <source>
        <dbReference type="Proteomes" id="UP001054854"/>
    </source>
</evidence>
<accession>A0ABQ3U3M7</accession>
<name>A0ABQ3U3M7_STRHY</name>
<comment type="caution">
    <text evidence="1">The sequence shown here is derived from an EMBL/GenBank/DDBJ whole genome shotgun (WGS) entry which is preliminary data.</text>
</comment>
<gene>
    <name evidence="1" type="ORF">TPA0910_42890</name>
</gene>
<evidence type="ECO:0000313" key="1">
    <source>
        <dbReference type="EMBL" id="GHJ29856.1"/>
    </source>
</evidence>
<dbReference type="Proteomes" id="UP001054854">
    <property type="component" value="Unassembled WGS sequence"/>
</dbReference>
<protein>
    <submittedName>
        <fullName evidence="1">Uncharacterized protein</fullName>
    </submittedName>
</protein>
<organism evidence="1 2">
    <name type="scientific">Streptomyces hygroscopicus</name>
    <dbReference type="NCBI Taxonomy" id="1912"/>
    <lineage>
        <taxon>Bacteria</taxon>
        <taxon>Bacillati</taxon>
        <taxon>Actinomycetota</taxon>
        <taxon>Actinomycetes</taxon>
        <taxon>Kitasatosporales</taxon>
        <taxon>Streptomycetaceae</taxon>
        <taxon>Streptomyces</taxon>
        <taxon>Streptomyces violaceusniger group</taxon>
    </lineage>
</organism>